<evidence type="ECO:0000256" key="5">
    <source>
        <dbReference type="ARBA" id="ARBA00023002"/>
    </source>
</evidence>
<comment type="cofactor">
    <cofactor evidence="1">
        <name>L-ascorbate</name>
        <dbReference type="ChEBI" id="CHEBI:38290"/>
    </cofactor>
</comment>
<keyword evidence="4" id="KW-0223">Dioxygenase</keyword>
<evidence type="ECO:0000256" key="2">
    <source>
        <dbReference type="ARBA" id="ARBA00022723"/>
    </source>
</evidence>
<dbReference type="GO" id="GO:0071456">
    <property type="term" value="P:cellular response to hypoxia"/>
    <property type="evidence" value="ECO:0007669"/>
    <property type="project" value="TreeGrafter"/>
</dbReference>
<dbReference type="PANTHER" id="PTHR12907">
    <property type="entry name" value="EGL NINE HOMOLOG-RELATED"/>
    <property type="match status" value="1"/>
</dbReference>
<comment type="caution">
    <text evidence="9">The sequence shown here is derived from an EMBL/GenBank/DDBJ whole genome shotgun (WGS) entry which is preliminary data.</text>
</comment>
<dbReference type="EMBL" id="JWZX01002205">
    <property type="protein sequence ID" value="KOO30536.1"/>
    <property type="molecule type" value="Genomic_DNA"/>
</dbReference>
<feature type="domain" description="Fe2OG dioxygenase" evidence="8">
    <location>
        <begin position="86"/>
        <end position="234"/>
    </location>
</feature>
<dbReference type="GO" id="GO:0008198">
    <property type="term" value="F:ferrous iron binding"/>
    <property type="evidence" value="ECO:0007669"/>
    <property type="project" value="TreeGrafter"/>
</dbReference>
<dbReference type="PANTHER" id="PTHR12907:SF26">
    <property type="entry name" value="HIF PROLYL HYDROXYLASE, ISOFORM C"/>
    <property type="match status" value="1"/>
</dbReference>
<reference evidence="10" key="1">
    <citation type="journal article" date="2015" name="PLoS Genet.">
        <title>Genome Sequence and Transcriptome Analyses of Chrysochromulina tobin: Metabolic Tools for Enhanced Algal Fitness in the Prominent Order Prymnesiales (Haptophyceae).</title>
        <authorList>
            <person name="Hovde B.T."/>
            <person name="Deodato C.R."/>
            <person name="Hunsperger H.M."/>
            <person name="Ryken S.A."/>
            <person name="Yost W."/>
            <person name="Jha R.K."/>
            <person name="Patterson J."/>
            <person name="Monnat R.J. Jr."/>
            <person name="Barlow S.B."/>
            <person name="Starkenburg S.R."/>
            <person name="Cattolico R.A."/>
        </authorList>
    </citation>
    <scope>NUCLEOTIDE SEQUENCE</scope>
    <source>
        <strain evidence="10">CCMP291</strain>
    </source>
</reference>
<dbReference type="InterPro" id="IPR044862">
    <property type="entry name" value="Pro_4_hyd_alph_FE2OG_OXY"/>
</dbReference>
<sequence length="327" mass="34630">MDAASVARCRAAVEQLDVDGGLRRRNHAQASTTRGDRVGFVRLTDEGDGDDDDDDGNAPCPPELRRGFELLESVGAQLEVVLGCGRLLVPRLGMVAVYDDPRFGYVRHMDNERVPASRSTDGIESAARGSSSSAPGCERHCERQGLGTGEQRDVEQWRNYRVLTAILYLNAPDWSADDGGMLRCYAPDAPPGAPCTVEVVPHGGTVVVFPSCTVPHEVFPARRPRYAITLWFVSAALLRDTPEERAAAAAATLVDAAARRKRARAVAAAADAKAVAQAAAAAPVNAATDPVVACPYPTLRTLRPCGKPPRGVKARAGPLASASALEA</sequence>
<evidence type="ECO:0000313" key="10">
    <source>
        <dbReference type="Proteomes" id="UP000037460"/>
    </source>
</evidence>
<evidence type="ECO:0000259" key="8">
    <source>
        <dbReference type="PROSITE" id="PS51471"/>
    </source>
</evidence>
<dbReference type="InterPro" id="IPR051559">
    <property type="entry name" value="HIF_prolyl_hydroxylases"/>
</dbReference>
<dbReference type="Proteomes" id="UP000037460">
    <property type="component" value="Unassembled WGS sequence"/>
</dbReference>
<feature type="compositionally biased region" description="Low complexity" evidence="7">
    <location>
        <begin position="125"/>
        <end position="134"/>
    </location>
</feature>
<keyword evidence="10" id="KW-1185">Reference proteome</keyword>
<name>A0A0M0JV45_9EUKA</name>
<dbReference type="GO" id="GO:0031543">
    <property type="term" value="F:peptidyl-proline dioxygenase activity"/>
    <property type="evidence" value="ECO:0007669"/>
    <property type="project" value="TreeGrafter"/>
</dbReference>
<evidence type="ECO:0000313" key="9">
    <source>
        <dbReference type="EMBL" id="KOO30536.1"/>
    </source>
</evidence>
<keyword evidence="3" id="KW-0847">Vitamin C</keyword>
<keyword evidence="6" id="KW-0408">Iron</keyword>
<evidence type="ECO:0000256" key="6">
    <source>
        <dbReference type="ARBA" id="ARBA00023004"/>
    </source>
</evidence>
<accession>A0A0M0JV45</accession>
<dbReference type="GO" id="GO:0031418">
    <property type="term" value="F:L-ascorbic acid binding"/>
    <property type="evidence" value="ECO:0007669"/>
    <property type="project" value="UniProtKB-KW"/>
</dbReference>
<dbReference type="InterPro" id="IPR005123">
    <property type="entry name" value="Oxoglu/Fe-dep_dioxygenase_dom"/>
</dbReference>
<gene>
    <name evidence="9" type="ORF">Ctob_004986</name>
</gene>
<feature type="region of interest" description="Disordered" evidence="7">
    <location>
        <begin position="307"/>
        <end position="327"/>
    </location>
</feature>
<evidence type="ECO:0000256" key="4">
    <source>
        <dbReference type="ARBA" id="ARBA00022964"/>
    </source>
</evidence>
<dbReference type="InterPro" id="IPR006620">
    <property type="entry name" value="Pro_4_hyd_alph"/>
</dbReference>
<proteinExistence type="predicted"/>
<evidence type="ECO:0000256" key="1">
    <source>
        <dbReference type="ARBA" id="ARBA00001961"/>
    </source>
</evidence>
<protein>
    <submittedName>
        <fullName evidence="9">2og-fe oxygenase</fullName>
    </submittedName>
</protein>
<evidence type="ECO:0000256" key="3">
    <source>
        <dbReference type="ARBA" id="ARBA00022896"/>
    </source>
</evidence>
<evidence type="ECO:0000256" key="7">
    <source>
        <dbReference type="SAM" id="MobiDB-lite"/>
    </source>
</evidence>
<feature type="region of interest" description="Disordered" evidence="7">
    <location>
        <begin position="114"/>
        <end position="145"/>
    </location>
</feature>
<dbReference type="PROSITE" id="PS51471">
    <property type="entry name" value="FE2OG_OXY"/>
    <property type="match status" value="1"/>
</dbReference>
<dbReference type="SMART" id="SM00702">
    <property type="entry name" value="P4Hc"/>
    <property type="match status" value="1"/>
</dbReference>
<organism evidence="9 10">
    <name type="scientific">Chrysochromulina tobinii</name>
    <dbReference type="NCBI Taxonomy" id="1460289"/>
    <lineage>
        <taxon>Eukaryota</taxon>
        <taxon>Haptista</taxon>
        <taxon>Haptophyta</taxon>
        <taxon>Prymnesiophyceae</taxon>
        <taxon>Prymnesiales</taxon>
        <taxon>Chrysochromulinaceae</taxon>
        <taxon>Chrysochromulina</taxon>
    </lineage>
</organism>
<dbReference type="OrthoDB" id="76265at2759"/>
<dbReference type="Gene3D" id="2.60.120.620">
    <property type="entry name" value="q2cbj1_9rhob like domain"/>
    <property type="match status" value="1"/>
</dbReference>
<dbReference type="Pfam" id="PF13640">
    <property type="entry name" value="2OG-FeII_Oxy_3"/>
    <property type="match status" value="1"/>
</dbReference>
<keyword evidence="2" id="KW-0479">Metal-binding</keyword>
<keyword evidence="5" id="KW-0560">Oxidoreductase</keyword>
<dbReference type="AlphaFoldDB" id="A0A0M0JV45"/>